<gene>
    <name evidence="1" type="ORF">TM448B05796_0003</name>
</gene>
<organism evidence="1">
    <name type="scientific">viral metagenome</name>
    <dbReference type="NCBI Taxonomy" id="1070528"/>
    <lineage>
        <taxon>unclassified sequences</taxon>
        <taxon>metagenomes</taxon>
        <taxon>organismal metagenomes</taxon>
    </lineage>
</organism>
<reference evidence="1" key="1">
    <citation type="submission" date="2020-03" db="EMBL/GenBank/DDBJ databases">
        <title>The deep terrestrial virosphere.</title>
        <authorList>
            <person name="Holmfeldt K."/>
            <person name="Nilsson E."/>
            <person name="Simone D."/>
            <person name="Lopez-Fernandez M."/>
            <person name="Wu X."/>
            <person name="de Brujin I."/>
            <person name="Lundin D."/>
            <person name="Andersson A."/>
            <person name="Bertilsson S."/>
            <person name="Dopson M."/>
        </authorList>
    </citation>
    <scope>NUCLEOTIDE SEQUENCE</scope>
    <source>
        <strain evidence="1">TM448B05796</strain>
    </source>
</reference>
<proteinExistence type="predicted"/>
<evidence type="ECO:0008006" key="2">
    <source>
        <dbReference type="Google" id="ProtNLM"/>
    </source>
</evidence>
<dbReference type="EMBL" id="MT145138">
    <property type="protein sequence ID" value="QJI03993.1"/>
    <property type="molecule type" value="Genomic_DNA"/>
</dbReference>
<name>A0A6M3Y1R3_9ZZZZ</name>
<accession>A0A6M3Y1R3</accession>
<sequence>MTEEQAEYGKEREAGHAKNLDVWNKVKQPPREALKTILGGRLKGKTDINPQWRYRIMTEVFGPCGKGWFYEIRKLWIEDGHNGQKFAFAQIDLNVKDWSHPIPGIGGSMLVVTETAGLHSNDEAFKMAVTDALSVAMKMIGIGADIYSGKWDGTKYAPSETEFIGVPKEFISDEQRIQLEKIMVEKNVDAEKFFAYMGTEETATIQAKDFGKAMGALKKAKGRKAEAPDDNR</sequence>
<dbReference type="AlphaFoldDB" id="A0A6M3Y1R3"/>
<protein>
    <recommendedName>
        <fullName evidence="2">Rad52/22 double-strand break repair protein</fullName>
    </recommendedName>
</protein>
<evidence type="ECO:0000313" key="1">
    <source>
        <dbReference type="EMBL" id="QJI03993.1"/>
    </source>
</evidence>